<accession>A0ABT2NQL4</accession>
<gene>
    <name evidence="2" type="ORF">N5I32_16000</name>
</gene>
<dbReference type="PROSITE" id="PS51257">
    <property type="entry name" value="PROKAR_LIPOPROTEIN"/>
    <property type="match status" value="1"/>
</dbReference>
<evidence type="ECO:0000313" key="3">
    <source>
        <dbReference type="Proteomes" id="UP001205601"/>
    </source>
</evidence>
<reference evidence="3" key="1">
    <citation type="submission" date="2023-07" db="EMBL/GenBank/DDBJ databases">
        <title>Defluviimonas sediminis sp. nov., isolated from mangrove sediment.</title>
        <authorList>
            <person name="Liu L."/>
            <person name="Li J."/>
            <person name="Huang Y."/>
            <person name="Pan J."/>
            <person name="Li M."/>
        </authorList>
    </citation>
    <scope>NUCLEOTIDE SEQUENCE [LARGE SCALE GENOMIC DNA]</scope>
    <source>
        <strain evidence="3">FT324</strain>
    </source>
</reference>
<keyword evidence="3" id="KW-1185">Reference proteome</keyword>
<sequence>MRRTLIALALPLVLASCGAEPVWAPDEAVARARFVSGEEPSITLFTVVRKRGGEGEHSGIMIDGSQRVLFDPAGTWHHSTVPERNDLFYGITPRMKAFYIDYHARETYDVIEQRVPVSAQVAELAIRRAEEYGAVNKAFCGNSVSSILRDLPGFESISHSFFPSKIMKQFGELPGVTQKVHLDGDPDNNHGVLLIQKEAAIPEAEN</sequence>
<evidence type="ECO:0000256" key="1">
    <source>
        <dbReference type="SAM" id="SignalP"/>
    </source>
</evidence>
<protein>
    <recommendedName>
        <fullName evidence="4">Lipoprotein</fullName>
    </recommendedName>
</protein>
<name>A0ABT2NQL4_9RHOB</name>
<dbReference type="EMBL" id="JAOCQF010000003">
    <property type="protein sequence ID" value="MCT8331021.1"/>
    <property type="molecule type" value="Genomic_DNA"/>
</dbReference>
<keyword evidence="1" id="KW-0732">Signal</keyword>
<dbReference type="RefSeq" id="WP_261496916.1">
    <property type="nucleotide sequence ID" value="NZ_JAOCQF010000003.1"/>
</dbReference>
<evidence type="ECO:0008006" key="4">
    <source>
        <dbReference type="Google" id="ProtNLM"/>
    </source>
</evidence>
<dbReference type="Proteomes" id="UP001205601">
    <property type="component" value="Unassembled WGS sequence"/>
</dbReference>
<feature type="chain" id="PRO_5046467802" description="Lipoprotein" evidence="1">
    <location>
        <begin position="25"/>
        <end position="206"/>
    </location>
</feature>
<proteinExistence type="predicted"/>
<comment type="caution">
    <text evidence="2">The sequence shown here is derived from an EMBL/GenBank/DDBJ whole genome shotgun (WGS) entry which is preliminary data.</text>
</comment>
<feature type="signal peptide" evidence="1">
    <location>
        <begin position="1"/>
        <end position="24"/>
    </location>
</feature>
<organism evidence="2 3">
    <name type="scientific">Albidovulum sediminis</name>
    <dbReference type="NCBI Taxonomy" id="3066345"/>
    <lineage>
        <taxon>Bacteria</taxon>
        <taxon>Pseudomonadati</taxon>
        <taxon>Pseudomonadota</taxon>
        <taxon>Alphaproteobacteria</taxon>
        <taxon>Rhodobacterales</taxon>
        <taxon>Paracoccaceae</taxon>
        <taxon>Albidovulum</taxon>
    </lineage>
</organism>
<evidence type="ECO:0000313" key="2">
    <source>
        <dbReference type="EMBL" id="MCT8331021.1"/>
    </source>
</evidence>